<organism evidence="1 2">
    <name type="scientific">Methyloversatilis universalis (strain ATCC BAA-1314 / DSM 25237 / JCM 13912 / CCUG 52030 / FAM5)</name>
    <dbReference type="NCBI Taxonomy" id="1000565"/>
    <lineage>
        <taxon>Bacteria</taxon>
        <taxon>Pseudomonadati</taxon>
        <taxon>Pseudomonadota</taxon>
        <taxon>Betaproteobacteria</taxon>
        <taxon>Nitrosomonadales</taxon>
        <taxon>Sterolibacteriaceae</taxon>
        <taxon>Methyloversatilis</taxon>
    </lineage>
</organism>
<reference evidence="1 2" key="1">
    <citation type="journal article" date="2011" name="J. Bacteriol.">
        <title>Genome sequence of Methyloversatilis universalis FAM5T, a methylotrophic representative of the order Rhodocyclales.</title>
        <authorList>
            <person name="Kittichotirat W."/>
            <person name="Good N.M."/>
            <person name="Hall R."/>
            <person name="Bringel F."/>
            <person name="Lajus A."/>
            <person name="Medigue C."/>
            <person name="Smalley N.E."/>
            <person name="Beck D."/>
            <person name="Bumgarner R."/>
            <person name="Vuilleumier S."/>
            <person name="Kalyuzhnaya M.G."/>
        </authorList>
    </citation>
    <scope>NUCLEOTIDE SEQUENCE [LARGE SCALE GENOMIC DNA]</scope>
    <source>
        <strain evidence="2">ATCC BAA-1314 / JCM 13912 / FAM5</strain>
    </source>
</reference>
<proteinExistence type="predicted"/>
<gene>
    <name evidence="1" type="ORF">METUNv1_03722</name>
</gene>
<evidence type="ECO:0000313" key="1">
    <source>
        <dbReference type="EMBL" id="EGK69757.1"/>
    </source>
</evidence>
<accession>F5RHC5</accession>
<comment type="caution">
    <text evidence="1">The sequence shown here is derived from an EMBL/GenBank/DDBJ whole genome shotgun (WGS) entry which is preliminary data.</text>
</comment>
<sequence>MTMSILFDLAEDQIRTERRVVLGARGREFTLDNGTHFDYTEVFLTVPLSRPDDPNPMSWGLGLEVLKMPGSKNAMAIKEADAYMAEIQIREFQAGKDVKKEIVSVKPLHLLGQQKQASAPASQAPKG</sequence>
<dbReference type="EMBL" id="AFHG01000059">
    <property type="protein sequence ID" value="EGK69757.1"/>
    <property type="molecule type" value="Genomic_DNA"/>
</dbReference>
<dbReference type="STRING" id="1000565.METUNv1_03722"/>
<dbReference type="AlphaFoldDB" id="F5RHC5"/>
<evidence type="ECO:0000313" key="2">
    <source>
        <dbReference type="Proteomes" id="UP000005019"/>
    </source>
</evidence>
<keyword evidence="2" id="KW-1185">Reference proteome</keyword>
<dbReference type="Proteomes" id="UP000005019">
    <property type="component" value="Unassembled WGS sequence"/>
</dbReference>
<name>F5RHC5_METUF</name>
<protein>
    <submittedName>
        <fullName evidence="1">Uncharacterized protein</fullName>
    </submittedName>
</protein>